<proteinExistence type="predicted"/>
<evidence type="ECO:0000313" key="2">
    <source>
        <dbReference type="EMBL" id="TQD96304.1"/>
    </source>
</evidence>
<gene>
    <name evidence="2" type="ORF">C1H46_018070</name>
</gene>
<feature type="compositionally biased region" description="Basic and acidic residues" evidence="1">
    <location>
        <begin position="1"/>
        <end position="12"/>
    </location>
</feature>
<sequence length="49" mass="5537">MDILDHAEDRSSNVRTQVSNSQTTNIGSQTVRVRLLARISSKLKKTIHM</sequence>
<feature type="compositionally biased region" description="Polar residues" evidence="1">
    <location>
        <begin position="13"/>
        <end position="25"/>
    </location>
</feature>
<dbReference type="Proteomes" id="UP000315295">
    <property type="component" value="Unassembled WGS sequence"/>
</dbReference>
<reference evidence="2 3" key="1">
    <citation type="journal article" date="2019" name="G3 (Bethesda)">
        <title>Sequencing of a Wild Apple (Malus baccata) Genome Unravels the Differences Between Cultivated and Wild Apple Species Regarding Disease Resistance and Cold Tolerance.</title>
        <authorList>
            <person name="Chen X."/>
        </authorList>
    </citation>
    <scope>NUCLEOTIDE SEQUENCE [LARGE SCALE GENOMIC DNA]</scope>
    <source>
        <strain evidence="3">cv. Shandingzi</strain>
        <tissue evidence="2">Leaves</tissue>
    </source>
</reference>
<evidence type="ECO:0000256" key="1">
    <source>
        <dbReference type="SAM" id="MobiDB-lite"/>
    </source>
</evidence>
<organism evidence="2 3">
    <name type="scientific">Malus baccata</name>
    <name type="common">Siberian crab apple</name>
    <name type="synonym">Pyrus baccata</name>
    <dbReference type="NCBI Taxonomy" id="106549"/>
    <lineage>
        <taxon>Eukaryota</taxon>
        <taxon>Viridiplantae</taxon>
        <taxon>Streptophyta</taxon>
        <taxon>Embryophyta</taxon>
        <taxon>Tracheophyta</taxon>
        <taxon>Spermatophyta</taxon>
        <taxon>Magnoliopsida</taxon>
        <taxon>eudicotyledons</taxon>
        <taxon>Gunneridae</taxon>
        <taxon>Pentapetalae</taxon>
        <taxon>rosids</taxon>
        <taxon>fabids</taxon>
        <taxon>Rosales</taxon>
        <taxon>Rosaceae</taxon>
        <taxon>Amygdaloideae</taxon>
        <taxon>Maleae</taxon>
        <taxon>Malus</taxon>
    </lineage>
</organism>
<keyword evidence="3" id="KW-1185">Reference proteome</keyword>
<protein>
    <submittedName>
        <fullName evidence="2">Uncharacterized protein</fullName>
    </submittedName>
</protein>
<name>A0A540MC39_MALBA</name>
<comment type="caution">
    <text evidence="2">The sequence shown here is derived from an EMBL/GenBank/DDBJ whole genome shotgun (WGS) entry which is preliminary data.</text>
</comment>
<dbReference type="AlphaFoldDB" id="A0A540MC39"/>
<evidence type="ECO:0000313" key="3">
    <source>
        <dbReference type="Proteomes" id="UP000315295"/>
    </source>
</evidence>
<feature type="region of interest" description="Disordered" evidence="1">
    <location>
        <begin position="1"/>
        <end position="25"/>
    </location>
</feature>
<dbReference type="EMBL" id="VIEB01000294">
    <property type="protein sequence ID" value="TQD96304.1"/>
    <property type="molecule type" value="Genomic_DNA"/>
</dbReference>
<accession>A0A540MC39</accession>